<dbReference type="PANTHER" id="PTHR12603:SF36">
    <property type="entry name" value="RNA BINDING (RRM_RBD_RNP MOTIFS) FAMILY PROTEIN"/>
    <property type="match status" value="1"/>
</dbReference>
<dbReference type="GO" id="GO:0016567">
    <property type="term" value="P:protein ubiquitination"/>
    <property type="evidence" value="ECO:0007669"/>
    <property type="project" value="TreeGrafter"/>
</dbReference>
<dbReference type="GO" id="GO:0005634">
    <property type="term" value="C:nucleus"/>
    <property type="evidence" value="ECO:0007669"/>
    <property type="project" value="UniProtKB-SubCell"/>
</dbReference>
<evidence type="ECO:0000259" key="12">
    <source>
        <dbReference type="PROSITE" id="PS50102"/>
    </source>
</evidence>
<evidence type="ECO:0000256" key="6">
    <source>
        <dbReference type="ARBA" id="ARBA00023054"/>
    </source>
</evidence>
<feature type="domain" description="RING-type" evidence="11">
    <location>
        <begin position="38"/>
        <end position="86"/>
    </location>
</feature>
<dbReference type="InterPro" id="IPR013083">
    <property type="entry name" value="Znf_RING/FYVE/PHD"/>
</dbReference>
<dbReference type="Pfam" id="PF14570">
    <property type="entry name" value="zf-RING_4"/>
    <property type="match status" value="1"/>
</dbReference>
<dbReference type="FunFam" id="3.30.70.330:FF:000161">
    <property type="entry name" value="RNA binding (RRM/RBD/RNP motifs) family protein"/>
    <property type="match status" value="1"/>
</dbReference>
<evidence type="ECO:0000259" key="11">
    <source>
        <dbReference type="PROSITE" id="PS50089"/>
    </source>
</evidence>
<protein>
    <recommendedName>
        <fullName evidence="15">CCR4-NOT transcription complex subunit 4</fullName>
    </recommendedName>
</protein>
<evidence type="ECO:0008006" key="15">
    <source>
        <dbReference type="Google" id="ProtNLM"/>
    </source>
</evidence>
<evidence type="ECO:0000256" key="7">
    <source>
        <dbReference type="ARBA" id="ARBA00023242"/>
    </source>
</evidence>
<dbReference type="GO" id="GO:0008270">
    <property type="term" value="F:zinc ion binding"/>
    <property type="evidence" value="ECO:0007669"/>
    <property type="project" value="UniProtKB-KW"/>
</dbReference>
<accession>A0AAV7EK38</accession>
<dbReference type="InterPro" id="IPR003954">
    <property type="entry name" value="RRM_euk-type"/>
</dbReference>
<dbReference type="AlphaFoldDB" id="A0AAV7EK38"/>
<evidence type="ECO:0000256" key="8">
    <source>
        <dbReference type="PROSITE-ProRule" id="PRU00175"/>
    </source>
</evidence>
<dbReference type="SUPFAM" id="SSF54928">
    <property type="entry name" value="RNA-binding domain, RBD"/>
    <property type="match status" value="1"/>
</dbReference>
<evidence type="ECO:0000256" key="9">
    <source>
        <dbReference type="PROSITE-ProRule" id="PRU00176"/>
    </source>
</evidence>
<gene>
    <name evidence="13" type="ORF">H6P81_014179</name>
</gene>
<dbReference type="InterPro" id="IPR039780">
    <property type="entry name" value="Mot2"/>
</dbReference>
<reference evidence="13 14" key="1">
    <citation type="submission" date="2021-07" db="EMBL/GenBank/DDBJ databases">
        <title>The Aristolochia fimbriata genome: insights into angiosperm evolution, floral development and chemical biosynthesis.</title>
        <authorList>
            <person name="Jiao Y."/>
        </authorList>
    </citation>
    <scope>NUCLEOTIDE SEQUENCE [LARGE SCALE GENOMIC DNA]</scope>
    <source>
        <strain evidence="13">IBCAS-2021</strain>
        <tissue evidence="13">Leaf</tissue>
    </source>
</reference>
<feature type="compositionally biased region" description="Low complexity" evidence="10">
    <location>
        <begin position="319"/>
        <end position="330"/>
    </location>
</feature>
<dbReference type="GO" id="GO:0030014">
    <property type="term" value="C:CCR4-NOT complex"/>
    <property type="evidence" value="ECO:0007669"/>
    <property type="project" value="InterPro"/>
</dbReference>
<dbReference type="PROSITE" id="PS50089">
    <property type="entry name" value="ZF_RING_2"/>
    <property type="match status" value="1"/>
</dbReference>
<dbReference type="InterPro" id="IPR012677">
    <property type="entry name" value="Nucleotide-bd_a/b_plait_sf"/>
</dbReference>
<evidence type="ECO:0000313" key="14">
    <source>
        <dbReference type="Proteomes" id="UP000825729"/>
    </source>
</evidence>
<dbReference type="InterPro" id="IPR035979">
    <property type="entry name" value="RBD_domain_sf"/>
</dbReference>
<evidence type="ECO:0000256" key="3">
    <source>
        <dbReference type="ARBA" id="ARBA00022771"/>
    </source>
</evidence>
<dbReference type="Pfam" id="PF00076">
    <property type="entry name" value="RRM_1"/>
    <property type="match status" value="1"/>
</dbReference>
<evidence type="ECO:0000313" key="13">
    <source>
        <dbReference type="EMBL" id="KAG9448051.1"/>
    </source>
</evidence>
<organism evidence="13 14">
    <name type="scientific">Aristolochia fimbriata</name>
    <name type="common">White veined hardy Dutchman's pipe vine</name>
    <dbReference type="NCBI Taxonomy" id="158543"/>
    <lineage>
        <taxon>Eukaryota</taxon>
        <taxon>Viridiplantae</taxon>
        <taxon>Streptophyta</taxon>
        <taxon>Embryophyta</taxon>
        <taxon>Tracheophyta</taxon>
        <taxon>Spermatophyta</taxon>
        <taxon>Magnoliopsida</taxon>
        <taxon>Magnoliidae</taxon>
        <taxon>Piperales</taxon>
        <taxon>Aristolochiaceae</taxon>
        <taxon>Aristolochia</taxon>
    </lineage>
</organism>
<feature type="region of interest" description="Disordered" evidence="10">
    <location>
        <begin position="306"/>
        <end position="330"/>
    </location>
</feature>
<dbReference type="PROSITE" id="PS50102">
    <property type="entry name" value="RRM"/>
    <property type="match status" value="1"/>
</dbReference>
<dbReference type="GO" id="GO:0004842">
    <property type="term" value="F:ubiquitin-protein transferase activity"/>
    <property type="evidence" value="ECO:0007669"/>
    <property type="project" value="InterPro"/>
</dbReference>
<proteinExistence type="predicted"/>
<feature type="region of interest" description="Disordered" evidence="10">
    <location>
        <begin position="363"/>
        <end position="416"/>
    </location>
</feature>
<evidence type="ECO:0000256" key="1">
    <source>
        <dbReference type="ARBA" id="ARBA00004123"/>
    </source>
</evidence>
<dbReference type="InterPro" id="IPR001841">
    <property type="entry name" value="Znf_RING"/>
</dbReference>
<dbReference type="EMBL" id="JAINDJ010000005">
    <property type="protein sequence ID" value="KAG9448051.1"/>
    <property type="molecule type" value="Genomic_DNA"/>
</dbReference>
<dbReference type="Gene3D" id="3.30.70.330">
    <property type="match status" value="1"/>
</dbReference>
<comment type="subcellular location">
    <subcellularLocation>
        <location evidence="1">Nucleus</location>
    </subcellularLocation>
</comment>
<keyword evidence="4" id="KW-0862">Zinc</keyword>
<dbReference type="FunFam" id="3.30.40.10:FF:000006">
    <property type="entry name" value="CCR4-NOT transcription complex subunit 4"/>
    <property type="match status" value="1"/>
</dbReference>
<dbReference type="PANTHER" id="PTHR12603">
    <property type="entry name" value="CCR4-NOT TRANSCRIPTION COMPLEX RELATED"/>
    <property type="match status" value="1"/>
</dbReference>
<dbReference type="InterPro" id="IPR034261">
    <property type="entry name" value="CNOT4_RRM"/>
</dbReference>
<dbReference type="GO" id="GO:0003723">
    <property type="term" value="F:RNA binding"/>
    <property type="evidence" value="ECO:0007669"/>
    <property type="project" value="UniProtKB-UniRule"/>
</dbReference>
<evidence type="ECO:0000256" key="10">
    <source>
        <dbReference type="SAM" id="MobiDB-lite"/>
    </source>
</evidence>
<dbReference type="Proteomes" id="UP000825729">
    <property type="component" value="Unassembled WGS sequence"/>
</dbReference>
<dbReference type="InterPro" id="IPR039515">
    <property type="entry name" value="NOT4_mRING-HC-C4C4"/>
</dbReference>
<evidence type="ECO:0000256" key="2">
    <source>
        <dbReference type="ARBA" id="ARBA00022723"/>
    </source>
</evidence>
<feature type="domain" description="RRM" evidence="12">
    <location>
        <begin position="138"/>
        <end position="224"/>
    </location>
</feature>
<feature type="region of interest" description="Disordered" evidence="10">
    <location>
        <begin position="793"/>
        <end position="838"/>
    </location>
</feature>
<evidence type="ECO:0000256" key="5">
    <source>
        <dbReference type="ARBA" id="ARBA00022884"/>
    </source>
</evidence>
<dbReference type="SMART" id="SM00360">
    <property type="entry name" value="RRM"/>
    <property type="match status" value="1"/>
</dbReference>
<dbReference type="CDD" id="cd12438">
    <property type="entry name" value="RRM_CNOT4"/>
    <property type="match status" value="1"/>
</dbReference>
<keyword evidence="7" id="KW-0539">Nucleus</keyword>
<feature type="compositionally biased region" description="Polar residues" evidence="10">
    <location>
        <begin position="363"/>
        <end position="387"/>
    </location>
</feature>
<dbReference type="SUPFAM" id="SSF57850">
    <property type="entry name" value="RING/U-box"/>
    <property type="match status" value="1"/>
</dbReference>
<keyword evidence="2" id="KW-0479">Metal-binding</keyword>
<name>A0AAV7EK38_ARIFI</name>
<keyword evidence="3 8" id="KW-0863">Zinc-finger</keyword>
<dbReference type="CDD" id="cd16618">
    <property type="entry name" value="mRING-HC-C4C4_CNOT4"/>
    <property type="match status" value="1"/>
</dbReference>
<evidence type="ECO:0000256" key="4">
    <source>
        <dbReference type="ARBA" id="ARBA00022833"/>
    </source>
</evidence>
<dbReference type="SMART" id="SM00361">
    <property type="entry name" value="RRM_1"/>
    <property type="match status" value="1"/>
</dbReference>
<comment type="caution">
    <text evidence="13">The sequence shown here is derived from an EMBL/GenBank/DDBJ whole genome shotgun (WGS) entry which is preliminary data.</text>
</comment>
<sequence>MSSVEEKKRGFKVSVVAITVDLEDLSMSTMSNEGERTCPLCMEEMDLTDQQLKPCRCGYQICVWCWHHVMEMAEKDGTEGRCPACRTPYDKEKIVGMTVNCDRLAELSLEKKQKSQKSKLKASESRKHLSTVRVIQRNLVYIVGLPANLADEEVLLRKEYFGQYGKILKVSISRTAGSNQHPSSNNSCSVYITFSKDEEAIRCIQVVNGFILDGRPLRACFGTTKYCHAWLRNMPCGNPDCLYLHDTGSQEVSYSKDEAYATCGSKLQHSTGSVVNNLQRRSGSFLPPPVDDIFVKSNNIVSAKPSAKPAVSITGNAKSSLSISDSAKSGSLPVAASWSSRVQSSKSSVNNAAVSPGMAVQNSTSANGFPMSSTVSATKSSILTPSNDKQDETGVAPVSNGRVETSSSLKPYSRKCSQTNLPEKQIVGFHEPTPIDTGATSETYHFLTCGDSSEMNTPPDISSNSNGSSQQFAVEVADHRIANEMAENVGTRVSALHVGDIARVGSSGSFSLITDENSVGPSETETKMTMDLLPNLVSTVAGTCGDRAMETVSETRSLALGVSLSPKRGGENLGREHVDYVSQNLKNLYDDGNIDRGHVDYLPQNLMNFGGEYVDYLAQNFKPLENVGIQKSSASDAYNVNKEAEKGENSIIEDILSLDLGMDDPSASPHNLAKILLGDNGTTSGYTRLFTPWKSCGSSESRFSFARMDECYPTNDDHAFSVNNYRGEQQVNGYLLEPREVKSTNSNQLANGGSIFNSLEFDSLNSHHHLPSTDISALPAASRPEMFQPLRFPSQRKAPSIPPPGFPSQTDRDQYFSGRPLSSFNSPHQFPGGSASLSSQQVTGSSYLDVEFIDPAIMAVGKGKVPLSDSHMISSNRGLDCYSEVDQRLQMLKLKQGSFNQHPLAVMDQSKYNLAQDVTLQEGMRASGGTWSSWDLPSRTAIESAFLARRGQSSLAEIVNNGRVGYDSQYGFLRPFSPHEDTKFQAPNSGGFFNSAFRF</sequence>
<keyword evidence="6" id="KW-0175">Coiled coil</keyword>
<dbReference type="InterPro" id="IPR000504">
    <property type="entry name" value="RRM_dom"/>
</dbReference>
<feature type="compositionally biased region" description="Polar residues" evidence="10">
    <location>
        <begin position="402"/>
        <end position="416"/>
    </location>
</feature>
<keyword evidence="5 9" id="KW-0694">RNA-binding</keyword>
<dbReference type="Gene3D" id="3.30.40.10">
    <property type="entry name" value="Zinc/RING finger domain, C3HC4 (zinc finger)"/>
    <property type="match status" value="1"/>
</dbReference>
<keyword evidence="14" id="KW-1185">Reference proteome</keyword>